<organism evidence="1 2">
    <name type="scientific">Aphanizomenon flos-aquae WA102</name>
    <dbReference type="NCBI Taxonomy" id="1710896"/>
    <lineage>
        <taxon>Bacteria</taxon>
        <taxon>Bacillati</taxon>
        <taxon>Cyanobacteriota</taxon>
        <taxon>Cyanophyceae</taxon>
        <taxon>Nostocales</taxon>
        <taxon>Aphanizomenonaceae</taxon>
        <taxon>Aphanizomenon</taxon>
    </lineage>
</organism>
<gene>
    <name evidence="1" type="ORF">AN484_24900</name>
</gene>
<sequence>MFNLRCRINGEGCGGGSKGGAPGAETAIWPKFRLECEEYPFSTSYLSPDCPMFNLRCRINGEGCGGGSKGGAPGAETAIWPKLRLECEQYPLASSNPVFSAIDSVWVGTPNCRAGKRFNTGTDAEFSLDFEE</sequence>
<reference evidence="1 2" key="1">
    <citation type="submission" date="2015-09" db="EMBL/GenBank/DDBJ databases">
        <title>Aphanizomenon flos-aquae WA102.</title>
        <authorList>
            <person name="Driscoll C."/>
        </authorList>
    </citation>
    <scope>NUCLEOTIDE SEQUENCE [LARGE SCALE GENOMIC DNA]</scope>
    <source>
        <strain evidence="1">WA102</strain>
    </source>
</reference>
<accession>A0A1B7WK66</accession>
<evidence type="ECO:0000313" key="2">
    <source>
        <dbReference type="Proteomes" id="UP000092093"/>
    </source>
</evidence>
<evidence type="ECO:0000313" key="1">
    <source>
        <dbReference type="EMBL" id="OBQ37529.1"/>
    </source>
</evidence>
<comment type="caution">
    <text evidence="1">The sequence shown here is derived from an EMBL/GenBank/DDBJ whole genome shotgun (WGS) entry which is preliminary data.</text>
</comment>
<dbReference type="Proteomes" id="UP000092093">
    <property type="component" value="Unassembled WGS sequence"/>
</dbReference>
<dbReference type="AlphaFoldDB" id="A0A1B7WK66"/>
<proteinExistence type="predicted"/>
<dbReference type="EMBL" id="LJOW01000259">
    <property type="protein sequence ID" value="OBQ37529.1"/>
    <property type="molecule type" value="Genomic_DNA"/>
</dbReference>
<protein>
    <submittedName>
        <fullName evidence="1">Uncharacterized protein</fullName>
    </submittedName>
</protein>
<name>A0A1B7WK66_APHFL</name>